<dbReference type="RefSeq" id="XP_022398073.1">
    <property type="nucleotide sequence ID" value="XM_022549025.1"/>
</dbReference>
<dbReference type="VEuPathDB" id="FungiDB:ASPGLDRAFT_664961"/>
<organism evidence="2 3">
    <name type="scientific">Aspergillus glaucus CBS 516.65</name>
    <dbReference type="NCBI Taxonomy" id="1160497"/>
    <lineage>
        <taxon>Eukaryota</taxon>
        <taxon>Fungi</taxon>
        <taxon>Dikarya</taxon>
        <taxon>Ascomycota</taxon>
        <taxon>Pezizomycotina</taxon>
        <taxon>Eurotiomycetes</taxon>
        <taxon>Eurotiomycetidae</taxon>
        <taxon>Eurotiales</taxon>
        <taxon>Aspergillaceae</taxon>
        <taxon>Aspergillus</taxon>
        <taxon>Aspergillus subgen. Aspergillus</taxon>
    </lineage>
</organism>
<dbReference type="Proteomes" id="UP000184300">
    <property type="component" value="Unassembled WGS sequence"/>
</dbReference>
<accession>A0A1L9VBW5</accession>
<evidence type="ECO:0000313" key="3">
    <source>
        <dbReference type="Proteomes" id="UP000184300"/>
    </source>
</evidence>
<reference evidence="3" key="1">
    <citation type="journal article" date="2017" name="Genome Biol.">
        <title>Comparative genomics reveals high biological diversity and specific adaptations in the industrially and medically important fungal genus Aspergillus.</title>
        <authorList>
            <person name="de Vries R.P."/>
            <person name="Riley R."/>
            <person name="Wiebenga A."/>
            <person name="Aguilar-Osorio G."/>
            <person name="Amillis S."/>
            <person name="Uchima C.A."/>
            <person name="Anderluh G."/>
            <person name="Asadollahi M."/>
            <person name="Askin M."/>
            <person name="Barry K."/>
            <person name="Battaglia E."/>
            <person name="Bayram O."/>
            <person name="Benocci T."/>
            <person name="Braus-Stromeyer S.A."/>
            <person name="Caldana C."/>
            <person name="Canovas D."/>
            <person name="Cerqueira G.C."/>
            <person name="Chen F."/>
            <person name="Chen W."/>
            <person name="Choi C."/>
            <person name="Clum A."/>
            <person name="Dos Santos R.A."/>
            <person name="Damasio A.R."/>
            <person name="Diallinas G."/>
            <person name="Emri T."/>
            <person name="Fekete E."/>
            <person name="Flipphi M."/>
            <person name="Freyberg S."/>
            <person name="Gallo A."/>
            <person name="Gournas C."/>
            <person name="Habgood R."/>
            <person name="Hainaut M."/>
            <person name="Harispe M.L."/>
            <person name="Henrissat B."/>
            <person name="Hilden K.S."/>
            <person name="Hope R."/>
            <person name="Hossain A."/>
            <person name="Karabika E."/>
            <person name="Karaffa L."/>
            <person name="Karanyi Z."/>
            <person name="Krasevec N."/>
            <person name="Kuo A."/>
            <person name="Kusch H."/>
            <person name="LaButti K."/>
            <person name="Lagendijk E.L."/>
            <person name="Lapidus A."/>
            <person name="Levasseur A."/>
            <person name="Lindquist E."/>
            <person name="Lipzen A."/>
            <person name="Logrieco A.F."/>
            <person name="MacCabe A."/>
            <person name="Maekelae M.R."/>
            <person name="Malavazi I."/>
            <person name="Melin P."/>
            <person name="Meyer V."/>
            <person name="Mielnichuk N."/>
            <person name="Miskei M."/>
            <person name="Molnar A.P."/>
            <person name="Mule G."/>
            <person name="Ngan C.Y."/>
            <person name="Orejas M."/>
            <person name="Orosz E."/>
            <person name="Ouedraogo J.P."/>
            <person name="Overkamp K.M."/>
            <person name="Park H.-S."/>
            <person name="Perrone G."/>
            <person name="Piumi F."/>
            <person name="Punt P.J."/>
            <person name="Ram A.F."/>
            <person name="Ramon A."/>
            <person name="Rauscher S."/>
            <person name="Record E."/>
            <person name="Riano-Pachon D.M."/>
            <person name="Robert V."/>
            <person name="Roehrig J."/>
            <person name="Ruller R."/>
            <person name="Salamov A."/>
            <person name="Salih N.S."/>
            <person name="Samson R.A."/>
            <person name="Sandor E."/>
            <person name="Sanguinetti M."/>
            <person name="Schuetze T."/>
            <person name="Sepcic K."/>
            <person name="Shelest E."/>
            <person name="Sherlock G."/>
            <person name="Sophianopoulou V."/>
            <person name="Squina F.M."/>
            <person name="Sun H."/>
            <person name="Susca A."/>
            <person name="Todd R.B."/>
            <person name="Tsang A."/>
            <person name="Unkles S.E."/>
            <person name="van de Wiele N."/>
            <person name="van Rossen-Uffink D."/>
            <person name="Oliveira J.V."/>
            <person name="Vesth T.C."/>
            <person name="Visser J."/>
            <person name="Yu J.-H."/>
            <person name="Zhou M."/>
            <person name="Andersen M.R."/>
            <person name="Archer D.B."/>
            <person name="Baker S.E."/>
            <person name="Benoit I."/>
            <person name="Brakhage A.A."/>
            <person name="Braus G.H."/>
            <person name="Fischer R."/>
            <person name="Frisvad J.C."/>
            <person name="Goldman G.H."/>
            <person name="Houbraken J."/>
            <person name="Oakley B."/>
            <person name="Pocsi I."/>
            <person name="Scazzocchio C."/>
            <person name="Seiboth B."/>
            <person name="vanKuyk P.A."/>
            <person name="Wortman J."/>
            <person name="Dyer P.S."/>
            <person name="Grigoriev I.V."/>
        </authorList>
    </citation>
    <scope>NUCLEOTIDE SEQUENCE [LARGE SCALE GENOMIC DNA]</scope>
    <source>
        <strain evidence="3">CBS 516.65</strain>
    </source>
</reference>
<dbReference type="GeneID" id="34465285"/>
<dbReference type="AlphaFoldDB" id="A0A1L9VBW5"/>
<feature type="signal peptide" evidence="1">
    <location>
        <begin position="1"/>
        <end position="31"/>
    </location>
</feature>
<feature type="chain" id="PRO_5013313231" description="Secreted protein" evidence="1">
    <location>
        <begin position="32"/>
        <end position="75"/>
    </location>
</feature>
<evidence type="ECO:0000313" key="2">
    <source>
        <dbReference type="EMBL" id="OJJ81375.1"/>
    </source>
</evidence>
<evidence type="ECO:0000256" key="1">
    <source>
        <dbReference type="SAM" id="SignalP"/>
    </source>
</evidence>
<keyword evidence="1" id="KW-0732">Signal</keyword>
<dbReference type="EMBL" id="KV878906">
    <property type="protein sequence ID" value="OJJ81375.1"/>
    <property type="molecule type" value="Genomic_DNA"/>
</dbReference>
<gene>
    <name evidence="2" type="ORF">ASPGLDRAFT_664961</name>
</gene>
<proteinExistence type="predicted"/>
<sequence>MMALLVLRGGGSWKCLFFLFLFFRSNTGARAGLVIEGVSIRRRAFFRGAKIASLISGEYSPNLDNPLPPLPVPSF</sequence>
<keyword evidence="3" id="KW-1185">Reference proteome</keyword>
<protein>
    <recommendedName>
        <fullName evidence="4">Secreted protein</fullName>
    </recommendedName>
</protein>
<name>A0A1L9VBW5_ASPGL</name>
<evidence type="ECO:0008006" key="4">
    <source>
        <dbReference type="Google" id="ProtNLM"/>
    </source>
</evidence>